<dbReference type="SUPFAM" id="SSF55729">
    <property type="entry name" value="Acyl-CoA N-acyltransferases (Nat)"/>
    <property type="match status" value="1"/>
</dbReference>
<organism evidence="4 5">
    <name type="scientific">Halalkalibacter suaedae</name>
    <dbReference type="NCBI Taxonomy" id="2822140"/>
    <lineage>
        <taxon>Bacteria</taxon>
        <taxon>Bacillati</taxon>
        <taxon>Bacillota</taxon>
        <taxon>Bacilli</taxon>
        <taxon>Bacillales</taxon>
        <taxon>Bacillaceae</taxon>
        <taxon>Halalkalibacter</taxon>
    </lineage>
</organism>
<accession>A0A940WPG1</accession>
<dbReference type="AlphaFoldDB" id="A0A940WPG1"/>
<dbReference type="Pfam" id="PF00583">
    <property type="entry name" value="Acetyltransf_1"/>
    <property type="match status" value="1"/>
</dbReference>
<name>A0A940WPG1_9BACI</name>
<keyword evidence="1" id="KW-0808">Transferase</keyword>
<protein>
    <submittedName>
        <fullName evidence="4">GNAT family N-acetyltransferase</fullName>
    </submittedName>
</protein>
<dbReference type="InterPro" id="IPR050832">
    <property type="entry name" value="Bact_Acetyltransf"/>
</dbReference>
<evidence type="ECO:0000256" key="2">
    <source>
        <dbReference type="ARBA" id="ARBA00023315"/>
    </source>
</evidence>
<dbReference type="Proteomes" id="UP000678228">
    <property type="component" value="Unassembled WGS sequence"/>
</dbReference>
<feature type="domain" description="N-acetyltransferase" evidence="3">
    <location>
        <begin position="1"/>
        <end position="166"/>
    </location>
</feature>
<dbReference type="PROSITE" id="PS51186">
    <property type="entry name" value="GNAT"/>
    <property type="match status" value="1"/>
</dbReference>
<proteinExistence type="predicted"/>
<evidence type="ECO:0000259" key="3">
    <source>
        <dbReference type="PROSITE" id="PS51186"/>
    </source>
</evidence>
<dbReference type="RefSeq" id="WP_210595403.1">
    <property type="nucleotide sequence ID" value="NZ_JAGKSQ010000001.1"/>
</dbReference>
<dbReference type="CDD" id="cd04301">
    <property type="entry name" value="NAT_SF"/>
    <property type="match status" value="1"/>
</dbReference>
<evidence type="ECO:0000313" key="4">
    <source>
        <dbReference type="EMBL" id="MBP3949951.1"/>
    </source>
</evidence>
<gene>
    <name evidence="4" type="ORF">J7W16_02315</name>
</gene>
<comment type="caution">
    <text evidence="4">The sequence shown here is derived from an EMBL/GenBank/DDBJ whole genome shotgun (WGS) entry which is preliminary data.</text>
</comment>
<reference evidence="4" key="1">
    <citation type="submission" date="2021-03" db="EMBL/GenBank/DDBJ databases">
        <title>Bacillus suaedae sp. nov., isolated from Suaeda aralocaspica.</title>
        <authorList>
            <person name="Lei R.F.R."/>
        </authorList>
    </citation>
    <scope>NUCLEOTIDE SEQUENCE</scope>
    <source>
        <strain evidence="4">YZJH907-2</strain>
    </source>
</reference>
<evidence type="ECO:0000256" key="1">
    <source>
        <dbReference type="ARBA" id="ARBA00022679"/>
    </source>
</evidence>
<sequence>MNIRDAKRSEIDEIRNQRITSYSEHAQSVSEEHWNALKKAISSEADIAPDVELIVAEEDGVLLGSVALFPPKMDAYEGLVAELDYSEIRMLAVSRDARGKGVATALITECIKRTKEKGYTAIGLHTADFMKSAINLYTRLGFERLPDYDFEPANDGVIVKAFRLSI</sequence>
<dbReference type="InterPro" id="IPR000182">
    <property type="entry name" value="GNAT_dom"/>
</dbReference>
<evidence type="ECO:0000313" key="5">
    <source>
        <dbReference type="Proteomes" id="UP000678228"/>
    </source>
</evidence>
<dbReference type="InterPro" id="IPR016181">
    <property type="entry name" value="Acyl_CoA_acyltransferase"/>
</dbReference>
<keyword evidence="2" id="KW-0012">Acyltransferase</keyword>
<dbReference type="EMBL" id="JAGKSQ010000001">
    <property type="protein sequence ID" value="MBP3949951.1"/>
    <property type="molecule type" value="Genomic_DNA"/>
</dbReference>
<dbReference type="Gene3D" id="3.40.630.30">
    <property type="match status" value="1"/>
</dbReference>
<dbReference type="PANTHER" id="PTHR43877:SF2">
    <property type="entry name" value="AMINOALKYLPHOSPHONATE N-ACETYLTRANSFERASE-RELATED"/>
    <property type="match status" value="1"/>
</dbReference>
<dbReference type="PANTHER" id="PTHR43877">
    <property type="entry name" value="AMINOALKYLPHOSPHONATE N-ACETYLTRANSFERASE-RELATED-RELATED"/>
    <property type="match status" value="1"/>
</dbReference>
<keyword evidence="5" id="KW-1185">Reference proteome</keyword>
<dbReference type="GO" id="GO:0016747">
    <property type="term" value="F:acyltransferase activity, transferring groups other than amino-acyl groups"/>
    <property type="evidence" value="ECO:0007669"/>
    <property type="project" value="InterPro"/>
</dbReference>